<dbReference type="InterPro" id="IPR022684">
    <property type="entry name" value="Calpain_cysteine_protease"/>
</dbReference>
<dbReference type="SMART" id="SM00720">
    <property type="entry name" value="calpain_III"/>
    <property type="match status" value="1"/>
</dbReference>
<dbReference type="FunFam" id="1.20.58.80:FF:000016">
    <property type="entry name" value="Calpain 7"/>
    <property type="match status" value="1"/>
</dbReference>
<dbReference type="InterPro" id="IPR022682">
    <property type="entry name" value="Calpain_domain_III"/>
</dbReference>
<dbReference type="InterPro" id="IPR001300">
    <property type="entry name" value="Peptidase_C2_calpain_cat"/>
</dbReference>
<dbReference type="SMART" id="SM00230">
    <property type="entry name" value="CysPc"/>
    <property type="match status" value="1"/>
</dbReference>
<dbReference type="InterPro" id="IPR036181">
    <property type="entry name" value="MIT_dom_sf"/>
</dbReference>
<sequence length="665" mass="76142">MDATALERDAVQFARLAVQRDHEGRYSEAVFYYKEAAQALIYAEMAGSSLEHIQEKINEYLERVQALHSAVQSKNADPLKSKHQLDLERAHFLVTQAFDEDEKGNVEDAIELYTEAVDLCLKTSSETADKTLQNKLKQLARQALDRTTSKINGIEYVPFMNIDLRERFAYPMPFCDRWGKLPLSPKQKATFSKWVRPEDLTNNPTMIYTVSSFSIKQVIIDDQLPVDHKGELLCSYSNNKSELWVSLIEKAYMKVMGGYDFPGSNSNIDLHALTGWIPERIAMHSDSQTFSKDNSFRMLYQRFHKGDVLITASTGVMTEAEGEKWGLVPTHAYAVLDIREFKGLRFIQLKNPWSHLRWKGRYSENDVKNWTPELQKYLNFDPRTAQKIDNGIFWISWDDLCQYYDVIYLSWNPGLFKESTCIHSTWDAKHGPVKDAYSLANNPQYKLEVQCPQGGAAVWVLLSRHITDKDDFANNREFITMVVYKTDGKKVYYPADPPPYIDGIRINSPHYLTKIKLTTPGTHTFTLVVSQYEKQNTIHYTVRINGKWSGQSAGGCGNFQETHKNNPIYQFHIEKTGPLLIELRGPRQYSVGFEVVTVSVVGDPGPHGFQRKSSGDYRCGFCYLELENIPAGIYNIIPSTFLPKQEGPFFLDFNSIIPIKTTQLQ</sequence>
<dbReference type="SUPFAM" id="SSF54001">
    <property type="entry name" value="Cysteine proteinases"/>
    <property type="match status" value="1"/>
</dbReference>
<dbReference type="SUPFAM" id="SSF116846">
    <property type="entry name" value="MIT domain"/>
    <property type="match status" value="2"/>
</dbReference>
<comment type="caution">
    <text evidence="8">The sequence shown here is derived from an EMBL/GenBank/DDBJ whole genome shotgun (WGS) entry which is preliminary data.</text>
</comment>
<feature type="domain" description="Calpain catalytic" evidence="7">
    <location>
        <begin position="218"/>
        <end position="413"/>
    </location>
</feature>
<dbReference type="InterPro" id="IPR051297">
    <property type="entry name" value="PalB/RIM13"/>
</dbReference>
<dbReference type="CDD" id="cd00044">
    <property type="entry name" value="CysPc"/>
    <property type="match status" value="1"/>
</dbReference>
<evidence type="ECO:0000256" key="5">
    <source>
        <dbReference type="PIRSR" id="PIRSR622684-1"/>
    </source>
</evidence>
<keyword evidence="9" id="KW-1185">Reference proteome</keyword>
<dbReference type="InterPro" id="IPR007330">
    <property type="entry name" value="MIT_dom"/>
</dbReference>
<protein>
    <recommendedName>
        <fullName evidence="7">Calpain catalytic domain-containing protein</fullName>
    </recommendedName>
</protein>
<dbReference type="AlphaFoldDB" id="A0A7J7F1M7"/>
<evidence type="ECO:0000313" key="9">
    <source>
        <dbReference type="Proteomes" id="UP000551758"/>
    </source>
</evidence>
<proteinExistence type="inferred from homology"/>
<dbReference type="Pfam" id="PF00648">
    <property type="entry name" value="Peptidase_C2"/>
    <property type="match status" value="1"/>
</dbReference>
<feature type="active site" evidence="5">
    <location>
        <position position="351"/>
    </location>
</feature>
<dbReference type="PANTHER" id="PTHR46143:SF1">
    <property type="entry name" value="CALPAIN-7"/>
    <property type="match status" value="1"/>
</dbReference>
<dbReference type="PANTHER" id="PTHR46143">
    <property type="entry name" value="CALPAIN-7"/>
    <property type="match status" value="1"/>
</dbReference>
<evidence type="ECO:0000256" key="3">
    <source>
        <dbReference type="ARBA" id="ARBA00022801"/>
    </source>
</evidence>
<comment type="caution">
    <text evidence="6">Lacks conserved residue(s) required for the propagation of feature annotation.</text>
</comment>
<dbReference type="Proteomes" id="UP000551758">
    <property type="component" value="Unassembled WGS sequence"/>
</dbReference>
<reference evidence="8 9" key="1">
    <citation type="journal article" date="2020" name="Mol. Biol. Evol.">
        <title>Interspecific Gene Flow and the Evolution of Specialization in Black and White Rhinoceros.</title>
        <authorList>
            <person name="Moodley Y."/>
            <person name="Westbury M.V."/>
            <person name="Russo I.M."/>
            <person name="Gopalakrishnan S."/>
            <person name="Rakotoarivelo A."/>
            <person name="Olsen R.A."/>
            <person name="Prost S."/>
            <person name="Tunstall T."/>
            <person name="Ryder O.A."/>
            <person name="Dalen L."/>
            <person name="Bruford M.W."/>
        </authorList>
    </citation>
    <scope>NUCLEOTIDE SEQUENCE [LARGE SCALE GENOMIC DNA]</scope>
    <source>
        <strain evidence="8">SBR-YM</strain>
        <tissue evidence="8">Skin</tissue>
    </source>
</reference>
<comment type="similarity">
    <text evidence="1">Belongs to the peptidase C2 family.</text>
</comment>
<dbReference type="Gene3D" id="3.90.70.10">
    <property type="entry name" value="Cysteine proteinases"/>
    <property type="match status" value="1"/>
</dbReference>
<dbReference type="EMBL" id="JACDTQ010001582">
    <property type="protein sequence ID" value="KAF5921857.1"/>
    <property type="molecule type" value="Genomic_DNA"/>
</dbReference>
<feature type="active site" evidence="5">
    <location>
        <position position="331"/>
    </location>
</feature>
<organism evidence="8 9">
    <name type="scientific">Diceros bicornis minor</name>
    <name type="common">South-central black rhinoceros</name>
    <dbReference type="NCBI Taxonomy" id="77932"/>
    <lineage>
        <taxon>Eukaryota</taxon>
        <taxon>Metazoa</taxon>
        <taxon>Chordata</taxon>
        <taxon>Craniata</taxon>
        <taxon>Vertebrata</taxon>
        <taxon>Euteleostomi</taxon>
        <taxon>Mammalia</taxon>
        <taxon>Eutheria</taxon>
        <taxon>Laurasiatheria</taxon>
        <taxon>Perissodactyla</taxon>
        <taxon>Rhinocerotidae</taxon>
        <taxon>Diceros</taxon>
    </lineage>
</organism>
<dbReference type="Pfam" id="PF04212">
    <property type="entry name" value="MIT"/>
    <property type="match status" value="2"/>
</dbReference>
<name>A0A7J7F1M7_DICBM</name>
<dbReference type="GO" id="GO:0004198">
    <property type="term" value="F:calcium-dependent cysteine-type endopeptidase activity"/>
    <property type="evidence" value="ECO:0007669"/>
    <property type="project" value="InterPro"/>
</dbReference>
<dbReference type="Gene3D" id="1.20.58.80">
    <property type="entry name" value="Phosphotransferase system, lactose/cellobiose-type IIA subunit"/>
    <property type="match status" value="2"/>
</dbReference>
<dbReference type="GO" id="GO:0006508">
    <property type="term" value="P:proteolysis"/>
    <property type="evidence" value="ECO:0007669"/>
    <property type="project" value="UniProtKB-KW"/>
</dbReference>
<dbReference type="InterPro" id="IPR038765">
    <property type="entry name" value="Papain-like_cys_pep_sf"/>
</dbReference>
<evidence type="ECO:0000256" key="6">
    <source>
        <dbReference type="PROSITE-ProRule" id="PRU00239"/>
    </source>
</evidence>
<evidence type="ECO:0000313" key="8">
    <source>
        <dbReference type="EMBL" id="KAF5921857.1"/>
    </source>
</evidence>
<dbReference type="Gene3D" id="2.60.120.380">
    <property type="match status" value="1"/>
</dbReference>
<keyword evidence="3" id="KW-0378">Hydrolase</keyword>
<dbReference type="PRINTS" id="PR00704">
    <property type="entry name" value="CALPAIN"/>
</dbReference>
<accession>A0A7J7F1M7</accession>
<dbReference type="SMART" id="SM00745">
    <property type="entry name" value="MIT"/>
    <property type="match status" value="2"/>
</dbReference>
<evidence type="ECO:0000256" key="4">
    <source>
        <dbReference type="ARBA" id="ARBA00022807"/>
    </source>
</evidence>
<keyword evidence="2" id="KW-0645">Protease</keyword>
<dbReference type="SUPFAM" id="SSF49758">
    <property type="entry name" value="Calpain large subunit, middle domain (domain III)"/>
    <property type="match status" value="2"/>
</dbReference>
<gene>
    <name evidence="8" type="ORF">HPG69_013031</name>
</gene>
<evidence type="ECO:0000256" key="2">
    <source>
        <dbReference type="ARBA" id="ARBA00022670"/>
    </source>
</evidence>
<dbReference type="FunFam" id="3.90.70.10:FF:000069">
    <property type="entry name" value="Calpain 7"/>
    <property type="match status" value="1"/>
</dbReference>
<keyword evidence="4" id="KW-0788">Thiol protease</keyword>
<evidence type="ECO:0000256" key="1">
    <source>
        <dbReference type="ARBA" id="ARBA00007623"/>
    </source>
</evidence>
<dbReference type="InterPro" id="IPR022683">
    <property type="entry name" value="Calpain_III"/>
</dbReference>
<evidence type="ECO:0000259" key="7">
    <source>
        <dbReference type="PROSITE" id="PS50203"/>
    </source>
</evidence>
<dbReference type="Pfam" id="PF01067">
    <property type="entry name" value="Calpain_III"/>
    <property type="match status" value="1"/>
</dbReference>
<dbReference type="PROSITE" id="PS50203">
    <property type="entry name" value="CALPAIN_CAT"/>
    <property type="match status" value="1"/>
</dbReference>
<dbReference type="CDD" id="cd02681">
    <property type="entry name" value="MIT_calpain7_1"/>
    <property type="match status" value="1"/>
</dbReference>
<dbReference type="InterPro" id="IPR036213">
    <property type="entry name" value="Calpain_III_sf"/>
</dbReference>